<feature type="region of interest" description="Disordered" evidence="1">
    <location>
        <begin position="1"/>
        <end position="21"/>
    </location>
</feature>
<reference evidence="4 5" key="1">
    <citation type="submission" date="2021-01" db="EMBL/GenBank/DDBJ databases">
        <title>Genomics of switchgrass bacterial isolates.</title>
        <authorList>
            <person name="Shade A."/>
        </authorList>
    </citation>
    <scope>NUCLEOTIDE SEQUENCE [LARGE SCALE GENOMIC DNA]</scope>
    <source>
        <strain evidence="4 5">PvP111</strain>
    </source>
</reference>
<dbReference type="Pfam" id="PF12229">
    <property type="entry name" value="PG_binding_4"/>
    <property type="match status" value="1"/>
</dbReference>
<evidence type="ECO:0000313" key="5">
    <source>
        <dbReference type="Proteomes" id="UP000703038"/>
    </source>
</evidence>
<dbReference type="Pfam" id="PF04294">
    <property type="entry name" value="VanW"/>
    <property type="match status" value="1"/>
</dbReference>
<dbReference type="EMBL" id="JAFBBK010000001">
    <property type="protein sequence ID" value="MBM7416420.1"/>
    <property type="molecule type" value="Genomic_DNA"/>
</dbReference>
<comment type="caution">
    <text evidence="4">The sequence shown here is derived from an EMBL/GenBank/DDBJ whole genome shotgun (WGS) entry which is preliminary data.</text>
</comment>
<sequence>MTEDVPAQHEHRTAPEGTRSARRRTIALSAAGGVVALAALLYAADWFTSTGDIPRGVTVAGVEVGGRSVAEADNRLRDALGPRTDAPVDVRADDVAATLTPAAAGLGIDWAATLDRAGDQPLSPFTRLASFFGTREIGVVSTVDEAALTAAVASLSPQVDRPAVEGDVVIEAGVPRAVGPVPGRTLDVPGAASAFRADWAEGGPVELPVVVEEVGVDAAAIDAAIQDVAAPAVSAPVVVTGEDGATTTLAPDRVGEVLSFEPDDDGGLRPVYDTNAAIGILAPGLAATETRPVDARFDFAGGRPVVVPSVDGTEVRWPETLATLPDLLAASGDARTTVAQYGPRPAALTTEAANALGIREVISEYTTGGFEYASGVNIGLTADIVNGAVVKPGETFSLNGYTGPRGTAQGFVESGIIDNGRPDRAVGGGISQFATTLYNAGYFGGMDDVDHTEHSYYISRYPEAREATVFEGAIDLQFRNPASTGVVVESFADGSSVTVRLWGTKTVEVESITGSRTRPTTPDTVRLPRGDQCVASSGAPGFTTSDTRIIRDAATGAEISRNTRTVRYDPVPIVRCE</sequence>
<dbReference type="InterPro" id="IPR007391">
    <property type="entry name" value="Vancomycin_resist_VanW"/>
</dbReference>
<evidence type="ECO:0000259" key="3">
    <source>
        <dbReference type="Pfam" id="PF12229"/>
    </source>
</evidence>
<dbReference type="RefSeq" id="WP_307806033.1">
    <property type="nucleotide sequence ID" value="NZ_JAFBBK010000001.1"/>
</dbReference>
<name>A0ABS2KXQ2_9NOCA</name>
<dbReference type="InterPro" id="IPR052913">
    <property type="entry name" value="Glycopeptide_resist_protein"/>
</dbReference>
<protein>
    <submittedName>
        <fullName evidence="4">Vancomycin resistance protein YoaR</fullName>
    </submittedName>
</protein>
<dbReference type="PANTHER" id="PTHR35788">
    <property type="entry name" value="EXPORTED PROTEIN-RELATED"/>
    <property type="match status" value="1"/>
</dbReference>
<feature type="compositionally biased region" description="Basic and acidic residues" evidence="1">
    <location>
        <begin position="1"/>
        <end position="14"/>
    </location>
</feature>
<dbReference type="PANTHER" id="PTHR35788:SF1">
    <property type="entry name" value="EXPORTED PROTEIN"/>
    <property type="match status" value="1"/>
</dbReference>
<feature type="transmembrane region" description="Helical" evidence="2">
    <location>
        <begin position="26"/>
        <end position="44"/>
    </location>
</feature>
<evidence type="ECO:0000256" key="2">
    <source>
        <dbReference type="SAM" id="Phobius"/>
    </source>
</evidence>
<dbReference type="InterPro" id="IPR022029">
    <property type="entry name" value="YoaR-like_PG-bd"/>
</dbReference>
<dbReference type="Proteomes" id="UP000703038">
    <property type="component" value="Unassembled WGS sequence"/>
</dbReference>
<organism evidence="4 5">
    <name type="scientific">Rhodococcoides corynebacterioides</name>
    <dbReference type="NCBI Taxonomy" id="53972"/>
    <lineage>
        <taxon>Bacteria</taxon>
        <taxon>Bacillati</taxon>
        <taxon>Actinomycetota</taxon>
        <taxon>Actinomycetes</taxon>
        <taxon>Mycobacteriales</taxon>
        <taxon>Nocardiaceae</taxon>
        <taxon>Rhodococcoides</taxon>
    </lineage>
</organism>
<keyword evidence="2" id="KW-1133">Transmembrane helix</keyword>
<evidence type="ECO:0000256" key="1">
    <source>
        <dbReference type="SAM" id="MobiDB-lite"/>
    </source>
</evidence>
<feature type="domain" description="YoaR-like putative peptidoglycan binding" evidence="3">
    <location>
        <begin position="263"/>
        <end position="331"/>
    </location>
</feature>
<evidence type="ECO:0000313" key="4">
    <source>
        <dbReference type="EMBL" id="MBM7416420.1"/>
    </source>
</evidence>
<keyword evidence="5" id="KW-1185">Reference proteome</keyword>
<keyword evidence="2" id="KW-0812">Transmembrane</keyword>
<gene>
    <name evidence="4" type="ORF">JOE42_003153</name>
</gene>
<keyword evidence="2" id="KW-0472">Membrane</keyword>
<proteinExistence type="predicted"/>
<accession>A0ABS2KXQ2</accession>